<feature type="domain" description="Ig-like" evidence="8">
    <location>
        <begin position="521"/>
        <end position="611"/>
    </location>
</feature>
<organism evidence="9 10">
    <name type="scientific">Anabarilius grahami</name>
    <name type="common">Kanglang fish</name>
    <name type="synonym">Barilius grahami</name>
    <dbReference type="NCBI Taxonomy" id="495550"/>
    <lineage>
        <taxon>Eukaryota</taxon>
        <taxon>Metazoa</taxon>
        <taxon>Chordata</taxon>
        <taxon>Craniata</taxon>
        <taxon>Vertebrata</taxon>
        <taxon>Euteleostomi</taxon>
        <taxon>Actinopterygii</taxon>
        <taxon>Neopterygii</taxon>
        <taxon>Teleostei</taxon>
        <taxon>Ostariophysi</taxon>
        <taxon>Cypriniformes</taxon>
        <taxon>Xenocyprididae</taxon>
        <taxon>Xenocypridinae</taxon>
        <taxon>Xenocypridinae incertae sedis</taxon>
        <taxon>Anabarilius</taxon>
    </lineage>
</organism>
<protein>
    <recommendedName>
        <fullName evidence="1">B-cell receptor CD22</fullName>
    </recommendedName>
    <alternativeName>
        <fullName evidence="2">Sialic acid-binding Ig-like lectin 2</fullName>
    </alternativeName>
</protein>
<keyword evidence="10" id="KW-1185">Reference proteome</keyword>
<dbReference type="OrthoDB" id="10039395at2759"/>
<dbReference type="SMART" id="SM00408">
    <property type="entry name" value="IGc2"/>
    <property type="match status" value="5"/>
</dbReference>
<proteinExistence type="predicted"/>
<dbReference type="Pfam" id="PF24518">
    <property type="entry name" value="Ig_CD22"/>
    <property type="match status" value="1"/>
</dbReference>
<feature type="domain" description="Ig-like" evidence="8">
    <location>
        <begin position="703"/>
        <end position="780"/>
    </location>
</feature>
<feature type="domain" description="Ig-like" evidence="8">
    <location>
        <begin position="616"/>
        <end position="696"/>
    </location>
</feature>
<feature type="transmembrane region" description="Helical" evidence="6">
    <location>
        <begin position="789"/>
        <end position="811"/>
    </location>
</feature>
<comment type="caution">
    <text evidence="9">The sequence shown here is derived from an EMBL/GenBank/DDBJ whole genome shotgun (WGS) entry which is preliminary data.</text>
</comment>
<evidence type="ECO:0000313" key="9">
    <source>
        <dbReference type="EMBL" id="ROI15230.1"/>
    </source>
</evidence>
<feature type="domain" description="Ig-like" evidence="8">
    <location>
        <begin position="343"/>
        <end position="428"/>
    </location>
</feature>
<dbReference type="InterPro" id="IPR003598">
    <property type="entry name" value="Ig_sub2"/>
</dbReference>
<dbReference type="CDD" id="cd00096">
    <property type="entry name" value="Ig"/>
    <property type="match status" value="1"/>
</dbReference>
<feature type="compositionally biased region" description="Polar residues" evidence="5">
    <location>
        <begin position="864"/>
        <end position="893"/>
    </location>
</feature>
<comment type="subunit">
    <text evidence="4">Predominantly monomer of isoform CD22-beta. Also found as heterodimer of isoform CD22-beta and a shorter isoform. Interacts with PTPN6/SHP-1, LYN, SYK, PIK3R1/PIK3R2 and PLCG1 upon phosphorylation. Interacts with GRB2, INPP5D and SHC1 upon phosphorylation. May form a complex with INPP5D/SHIP, GRB2 and SHC1.</text>
</comment>
<dbReference type="InterPro" id="IPR003599">
    <property type="entry name" value="Ig_sub"/>
</dbReference>
<name>A0A3N0XD18_ANAGA</name>
<evidence type="ECO:0000259" key="8">
    <source>
        <dbReference type="PROSITE" id="PS50835"/>
    </source>
</evidence>
<dbReference type="AlphaFoldDB" id="A0A3N0XD18"/>
<dbReference type="SUPFAM" id="SSF48726">
    <property type="entry name" value="Immunoglobulin"/>
    <property type="match status" value="7"/>
</dbReference>
<feature type="region of interest" description="Disordered" evidence="5">
    <location>
        <begin position="841"/>
        <end position="921"/>
    </location>
</feature>
<keyword evidence="6" id="KW-0472">Membrane</keyword>
<feature type="signal peptide" evidence="7">
    <location>
        <begin position="1"/>
        <end position="18"/>
    </location>
</feature>
<dbReference type="PROSITE" id="PS50835">
    <property type="entry name" value="IG_LIKE"/>
    <property type="match status" value="6"/>
</dbReference>
<dbReference type="Proteomes" id="UP000281406">
    <property type="component" value="Unassembled WGS sequence"/>
</dbReference>
<feature type="domain" description="Ig-like" evidence="8">
    <location>
        <begin position="433"/>
        <end position="516"/>
    </location>
</feature>
<feature type="region of interest" description="Disordered" evidence="5">
    <location>
        <begin position="987"/>
        <end position="1039"/>
    </location>
</feature>
<evidence type="ECO:0000256" key="5">
    <source>
        <dbReference type="SAM" id="MobiDB-lite"/>
    </source>
</evidence>
<dbReference type="InterPro" id="IPR013783">
    <property type="entry name" value="Ig-like_fold"/>
</dbReference>
<dbReference type="SMART" id="SM00409">
    <property type="entry name" value="IG"/>
    <property type="match status" value="6"/>
</dbReference>
<dbReference type="InterPro" id="IPR056386">
    <property type="entry name" value="Ig_CD22"/>
</dbReference>
<evidence type="ECO:0000256" key="1">
    <source>
        <dbReference type="ARBA" id="ARBA00040106"/>
    </source>
</evidence>
<keyword evidence="7" id="KW-0732">Signal</keyword>
<dbReference type="InterPro" id="IPR007110">
    <property type="entry name" value="Ig-like_dom"/>
</dbReference>
<keyword evidence="6" id="KW-1133">Transmembrane helix</keyword>
<evidence type="ECO:0000256" key="3">
    <source>
        <dbReference type="ARBA" id="ARBA00045430"/>
    </source>
</evidence>
<dbReference type="InterPro" id="IPR036179">
    <property type="entry name" value="Ig-like_dom_sf"/>
</dbReference>
<evidence type="ECO:0000256" key="6">
    <source>
        <dbReference type="SAM" id="Phobius"/>
    </source>
</evidence>
<accession>A0A3N0XD18</accession>
<evidence type="ECO:0000256" key="2">
    <source>
        <dbReference type="ARBA" id="ARBA00041781"/>
    </source>
</evidence>
<sequence length="1039" mass="117456">MFPEGILLLLFVIHTGSFIGLSDIQIKVNKETETTKEGSSVTIPCVYLYKEDNLKLLWFKDPKYDVTTQLFNGIIVYSNTDERPTSPEYKVNRVEYITDITSNMEKGKWIQCDLRITDLKTTDSGNYSFRFLGSKKNKYMSTAMNLTVTENPCKVHIEPPEIKNPLKESEEFTVNCSTFASCSDHPEWLIYKGQGHEWMSSLTDMIIETEKEKDGRTVTKLKLNVTWKDDKRILSCRPGQDQNSGQIRNITLSVEYAPKETNAKVSSEDVKEGSSVTLSCTSRGRPNVTFLWFKKERIEKSQNSDLELNNVKPEDSGNYYCEAKNKYGEMESNIITIDVKYGPKDVTVKPLVRVEDLKEGDKLELECSVKESNPAVKQFTWYNNNTEIQQQTNKILTISEITADDRGFYHCRADNDINSKKSNEILVSVKYSPRNIDIQGKRSVKVNSGLSLTCSADANPKPVQYTWKHTPGLSYFPLSSPTGQLNINSVTIQHAGQYTCDVNNTIGTRSHTINVDVLYPPSNLSLIMKSEVREFEVFSIICTVQSFPASKLTVTGPRYDLINIQNNRRNITESKNMLTVYLNVTESDAGMYICKAENSEGNLENHQKELTVLHAPKNVTVSSEGEQTFGRELTLTCGARSKPVSSYEWKKSFNGQLKTVGHEQKLHFRSLSISDSGQFVCIAKNSIGETRSQSVDIRVKYTPNINIVHNQTKGNWELPVYLSCNADAYPPAFLYKWYRKEDNTTVLSDQQNFTVQPQNPGTYYCTAANSIGESRSKHFKLFLSDPVKVLYQIILPIILLLILIAVAIFLIRRTINKARLDQQSGADYPLCFFPVFLSRSSTGSQNNTRENLSMEDIPDPVHGSVNQSHPTPHSQDPTQAQDLNPRTKSNIHTVYSAINLPPMKQGQRSPKPQKPGYTDNDFATSTLNYVTLDFKKQNEAKRAPEDSTVYAMVSKNKQSNNSQSEHNDYENVSSACASRLPVNNIDWESDTSEEDEVNYTTVSCSAKPAVKEPKHNQRRHFGSSSSDDEERTEYSAIKT</sequence>
<feature type="chain" id="PRO_5018236266" description="B-cell receptor CD22" evidence="7">
    <location>
        <begin position="19"/>
        <end position="1039"/>
    </location>
</feature>
<dbReference type="Pfam" id="PF13927">
    <property type="entry name" value="Ig_3"/>
    <property type="match status" value="3"/>
</dbReference>
<gene>
    <name evidence="9" type="ORF">DPX16_6241</name>
</gene>
<evidence type="ECO:0000256" key="4">
    <source>
        <dbReference type="ARBA" id="ARBA00046458"/>
    </source>
</evidence>
<evidence type="ECO:0000313" key="10">
    <source>
        <dbReference type="Proteomes" id="UP000281406"/>
    </source>
</evidence>
<evidence type="ECO:0000256" key="7">
    <source>
        <dbReference type="SAM" id="SignalP"/>
    </source>
</evidence>
<feature type="compositionally biased region" description="Acidic residues" evidence="5">
    <location>
        <begin position="987"/>
        <end position="997"/>
    </location>
</feature>
<dbReference type="EMBL" id="RJVU01079956">
    <property type="protein sequence ID" value="ROI15230.1"/>
    <property type="molecule type" value="Genomic_DNA"/>
</dbReference>
<feature type="compositionally biased region" description="Polar residues" evidence="5">
    <location>
        <begin position="841"/>
        <end position="851"/>
    </location>
</feature>
<reference evidence="9 10" key="1">
    <citation type="submission" date="2018-10" db="EMBL/GenBank/DDBJ databases">
        <title>Genome assembly for a Yunnan-Guizhou Plateau 3E fish, Anabarilius grahami (Regan), and its evolutionary and genetic applications.</title>
        <authorList>
            <person name="Jiang W."/>
        </authorList>
    </citation>
    <scope>NUCLEOTIDE SEQUENCE [LARGE SCALE GENOMIC DNA]</scope>
    <source>
        <strain evidence="9">AG-KIZ</strain>
        <tissue evidence="9">Muscle</tissue>
    </source>
</reference>
<feature type="domain" description="Ig-like" evidence="8">
    <location>
        <begin position="258"/>
        <end position="336"/>
    </location>
</feature>
<keyword evidence="6" id="KW-0812">Transmembrane</keyword>
<keyword evidence="9" id="KW-0675">Receptor</keyword>
<dbReference type="Pfam" id="PF13895">
    <property type="entry name" value="Ig_2"/>
    <property type="match status" value="2"/>
</dbReference>
<comment type="function">
    <text evidence="3">Most highly expressed siglec (sialic acid-binding immunoglobulin-like lectin) on B-cells that plays a role in various aspects of B-cell biology including differentiation, antigen presentation, and trafficking to bone marrow. Binds to alpha 2,6-linked sialic acid residues of surface molecules such as CD22 itself, CD45 and IgM in a cis configuration. Can also bind to ligands on other cells as an adhesion molecule in a trans configuration. Acts as an inhibitory coreceptor on the surface of B-cells and inhibits B-cell receptor induced signaling, characterized by inhibition of the calcium mobilization and cellular activation. Mechanistically, the immunoreceptor tyrosine-based inhibitory motif domain is phosphorylated by the Src kinase LYN, which in turn leads to the recruitment of the protein tyrosine phosphatase 1/PTPN6, leading to the negative regulation of BCR signaling. If this negative signaling from is of sufficient strength, apoptosis of the B-cell can be induced.</text>
</comment>
<dbReference type="PANTHER" id="PTHR46013">
    <property type="entry name" value="VASCULAR CELL ADHESION MOLECULE 1"/>
    <property type="match status" value="1"/>
</dbReference>
<dbReference type="PANTHER" id="PTHR46013:SF8">
    <property type="entry name" value="B-CELL RECEPTOR CD22-RELATED"/>
    <property type="match status" value="1"/>
</dbReference>
<dbReference type="Gene3D" id="2.60.40.10">
    <property type="entry name" value="Immunoglobulins"/>
    <property type="match status" value="8"/>
</dbReference>